<sequence>MLPRGFASTGLGRVRRAGTFRVKGGSDAVNFSVCGRIRVVRCRRWSIRRRFTGKS</sequence>
<evidence type="ECO:0000313" key="1">
    <source>
        <dbReference type="EMBL" id="QNO48961.1"/>
    </source>
</evidence>
<organism evidence="1">
    <name type="scientific">Candidatus Methanogaster sp. ANME-2c ERB4</name>
    <dbReference type="NCBI Taxonomy" id="2759911"/>
    <lineage>
        <taxon>Archaea</taxon>
        <taxon>Methanobacteriati</taxon>
        <taxon>Methanobacteriota</taxon>
        <taxon>Stenosarchaea group</taxon>
        <taxon>Methanomicrobia</taxon>
        <taxon>Methanosarcinales</taxon>
        <taxon>ANME-2 cluster</taxon>
        <taxon>Candidatus Methanogasteraceae</taxon>
        <taxon>Candidatus Methanogaster</taxon>
    </lineage>
</organism>
<name>A0A7G9YLS7_9EURY</name>
<proteinExistence type="predicted"/>
<dbReference type="EMBL" id="MT631367">
    <property type="protein sequence ID" value="QNO48961.1"/>
    <property type="molecule type" value="Genomic_DNA"/>
</dbReference>
<accession>A0A7G9YLS7</accession>
<protein>
    <submittedName>
        <fullName evidence="1">Uncharacterized protein</fullName>
    </submittedName>
</protein>
<dbReference type="AlphaFoldDB" id="A0A7G9YLS7"/>
<gene>
    <name evidence="1" type="ORF">OEPDFBKK_00037</name>
</gene>
<reference evidence="1" key="1">
    <citation type="submission" date="2020-06" db="EMBL/GenBank/DDBJ databases">
        <title>Unique genomic features of the anaerobic methanotrophic archaea.</title>
        <authorList>
            <person name="Chadwick G.L."/>
            <person name="Skennerton C.T."/>
            <person name="Laso-Perez R."/>
            <person name="Leu A.O."/>
            <person name="Speth D.R."/>
            <person name="Yu H."/>
            <person name="Morgan-Lang C."/>
            <person name="Hatzenpichler R."/>
            <person name="Goudeau D."/>
            <person name="Malmstrom R."/>
            <person name="Brazelton W.J."/>
            <person name="Woyke T."/>
            <person name="Hallam S.J."/>
            <person name="Tyson G.W."/>
            <person name="Wegener G."/>
            <person name="Boetius A."/>
            <person name="Orphan V."/>
        </authorList>
    </citation>
    <scope>NUCLEOTIDE SEQUENCE</scope>
</reference>